<sequence length="108" mass="12134">MGFSGMVRIWWWRDGFGDGAYSESGSGFTAVGAPVEVWREREMLRWERHRVAPCKGVDGGWARGVRLAEVYWRASPVEEWTGNMVFKLKIADEGPKGSGEAANKEQLV</sequence>
<comment type="caution">
    <text evidence="1">The sequence shown here is derived from an EMBL/GenBank/DDBJ whole genome shotgun (WGS) entry which is preliminary data.</text>
</comment>
<reference evidence="2" key="1">
    <citation type="journal article" date="2024" name="IScience">
        <title>Strigolactones Initiate the Formation of Haustorium-like Structures in Castilleja.</title>
        <authorList>
            <person name="Buerger M."/>
            <person name="Peterson D."/>
            <person name="Chory J."/>
        </authorList>
    </citation>
    <scope>NUCLEOTIDE SEQUENCE [LARGE SCALE GENOMIC DNA]</scope>
</reference>
<dbReference type="Proteomes" id="UP001632038">
    <property type="component" value="Unassembled WGS sequence"/>
</dbReference>
<evidence type="ECO:0000313" key="1">
    <source>
        <dbReference type="EMBL" id="KAL3642775.1"/>
    </source>
</evidence>
<accession>A0ABD3DPH5</accession>
<evidence type="ECO:0000313" key="2">
    <source>
        <dbReference type="Proteomes" id="UP001632038"/>
    </source>
</evidence>
<protein>
    <submittedName>
        <fullName evidence="1">Uncharacterized protein</fullName>
    </submittedName>
</protein>
<name>A0ABD3DPH5_9LAMI</name>
<gene>
    <name evidence="1" type="ORF">CASFOL_013590</name>
</gene>
<keyword evidence="2" id="KW-1185">Reference proteome</keyword>
<proteinExistence type="predicted"/>
<dbReference type="AlphaFoldDB" id="A0ABD3DPH5"/>
<dbReference type="EMBL" id="JAVIJP010000016">
    <property type="protein sequence ID" value="KAL3642775.1"/>
    <property type="molecule type" value="Genomic_DNA"/>
</dbReference>
<organism evidence="1 2">
    <name type="scientific">Castilleja foliolosa</name>
    <dbReference type="NCBI Taxonomy" id="1961234"/>
    <lineage>
        <taxon>Eukaryota</taxon>
        <taxon>Viridiplantae</taxon>
        <taxon>Streptophyta</taxon>
        <taxon>Embryophyta</taxon>
        <taxon>Tracheophyta</taxon>
        <taxon>Spermatophyta</taxon>
        <taxon>Magnoliopsida</taxon>
        <taxon>eudicotyledons</taxon>
        <taxon>Gunneridae</taxon>
        <taxon>Pentapetalae</taxon>
        <taxon>asterids</taxon>
        <taxon>lamiids</taxon>
        <taxon>Lamiales</taxon>
        <taxon>Orobanchaceae</taxon>
        <taxon>Pedicularideae</taxon>
        <taxon>Castillejinae</taxon>
        <taxon>Castilleja</taxon>
    </lineage>
</organism>